<name>A0A2J9KN87_9ACTO</name>
<dbReference type="Proteomes" id="UP000582487">
    <property type="component" value="Unassembled WGS sequence"/>
</dbReference>
<keyword evidence="1" id="KW-1133">Transmembrane helix</keyword>
<evidence type="ECO:0000313" key="3">
    <source>
        <dbReference type="EMBL" id="NMW93612.1"/>
    </source>
</evidence>
<protein>
    <submittedName>
        <fullName evidence="3">Flp pilus-assembly TadE/G-like family protein</fullName>
    </submittedName>
</protein>
<sequence length="131" mass="12917">MKILGKAGVCLGGFTRQLRGERGSGTVMAVGLILLGVSLMLGVAQIAVAAAGATAAHEAADLTALMAATDVLTGGSGCATAAEYAAKNRATLASCQVNGWMVQVEVVKPLGFGLVTEARGSAKAGPEFAGP</sequence>
<evidence type="ECO:0000256" key="1">
    <source>
        <dbReference type="SAM" id="Phobius"/>
    </source>
</evidence>
<dbReference type="AlphaFoldDB" id="A0A2J9KN87"/>
<dbReference type="Proteomes" id="UP001209486">
    <property type="component" value="Unassembled WGS sequence"/>
</dbReference>
<evidence type="ECO:0000313" key="4">
    <source>
        <dbReference type="Proteomes" id="UP000582487"/>
    </source>
</evidence>
<organism evidence="3 4">
    <name type="scientific">Mobiluncus mulieris</name>
    <dbReference type="NCBI Taxonomy" id="2052"/>
    <lineage>
        <taxon>Bacteria</taxon>
        <taxon>Bacillati</taxon>
        <taxon>Actinomycetota</taxon>
        <taxon>Actinomycetes</taxon>
        <taxon>Actinomycetales</taxon>
        <taxon>Actinomycetaceae</taxon>
        <taxon>Mobiluncus</taxon>
    </lineage>
</organism>
<dbReference type="RefSeq" id="WP_004014019.1">
    <property type="nucleotide sequence ID" value="NZ_CAMPNB010000027.1"/>
</dbReference>
<keyword evidence="1" id="KW-0472">Membrane</keyword>
<proteinExistence type="predicted"/>
<accession>A0A2J9KN87</accession>
<comment type="caution">
    <text evidence="3">The sequence shown here is derived from an EMBL/GenBank/DDBJ whole genome shotgun (WGS) entry which is preliminary data.</text>
</comment>
<dbReference type="EMBL" id="JABCUV010000008">
    <property type="protein sequence ID" value="NMW93612.1"/>
    <property type="molecule type" value="Genomic_DNA"/>
</dbReference>
<dbReference type="EMBL" id="VSZY01000001">
    <property type="protein sequence ID" value="MCU9967909.1"/>
    <property type="molecule type" value="Genomic_DNA"/>
</dbReference>
<gene>
    <name evidence="2" type="ORF">FYZ43_00415</name>
    <name evidence="3" type="ORF">HHJ74_07885</name>
</gene>
<dbReference type="InterPro" id="IPR021202">
    <property type="entry name" value="Rv3654c-like"/>
</dbReference>
<keyword evidence="1" id="KW-0812">Transmembrane</keyword>
<evidence type="ECO:0000313" key="5">
    <source>
        <dbReference type="Proteomes" id="UP001209486"/>
    </source>
</evidence>
<dbReference type="NCBIfam" id="TIGR03816">
    <property type="entry name" value="tadE_like_DECH"/>
    <property type="match status" value="1"/>
</dbReference>
<reference evidence="3 4" key="2">
    <citation type="submission" date="2020-04" db="EMBL/GenBank/DDBJ databases">
        <title>Antimicrobial susceptibility and clonality of vaginal-derived multi-drug resistant Mobiluncus isolates in China.</title>
        <authorList>
            <person name="Zhang X."/>
        </authorList>
    </citation>
    <scope>NUCLEOTIDE SEQUENCE [LARGE SCALE GENOMIC DNA]</scope>
    <source>
        <strain evidence="3 4">7</strain>
    </source>
</reference>
<evidence type="ECO:0000313" key="2">
    <source>
        <dbReference type="EMBL" id="MCU9967909.1"/>
    </source>
</evidence>
<feature type="transmembrane region" description="Helical" evidence="1">
    <location>
        <begin position="26"/>
        <end position="48"/>
    </location>
</feature>
<reference evidence="2 5" key="1">
    <citation type="submission" date="2019-08" db="EMBL/GenBank/DDBJ databases">
        <title>Comparison of rpoB and gyrB Sequences from Mobiluncus Species and Development of a Multiplex PCR Method for Clinical Detection of Mobiluncus curtisii and Mobiluncus mulieris.</title>
        <authorList>
            <person name="Yang L."/>
            <person name="Shen Y."/>
            <person name="Xu G."/>
            <person name="Shu L.-B."/>
            <person name="Hu J."/>
            <person name="Zhang R."/>
            <person name="Wang Y."/>
            <person name="Zhou H.-W."/>
            <person name="Zhang X."/>
        </authorList>
    </citation>
    <scope>NUCLEOTIDE SEQUENCE [LARGE SCALE GENOMIC DNA]</scope>
    <source>
        <strain evidence="2 5">M26</strain>
    </source>
</reference>